<proteinExistence type="predicted"/>
<dbReference type="EMBL" id="HBNR01074065">
    <property type="protein sequence ID" value="CAE4650307.1"/>
    <property type="molecule type" value="Transcribed_RNA"/>
</dbReference>
<evidence type="ECO:0000313" key="2">
    <source>
        <dbReference type="EMBL" id="CAE4650307.1"/>
    </source>
</evidence>
<accession>A0A7S4SMF8</accession>
<feature type="compositionally biased region" description="Low complexity" evidence="1">
    <location>
        <begin position="42"/>
        <end position="52"/>
    </location>
</feature>
<feature type="region of interest" description="Disordered" evidence="1">
    <location>
        <begin position="39"/>
        <end position="66"/>
    </location>
</feature>
<dbReference type="AlphaFoldDB" id="A0A7S4SMF8"/>
<sequence length="116" mass="12637">MVQEDSDTSCAQLMEGRLFLGYDPHLKRFIPTQEFLAESRADAGAAPEEGPGAPTGGRAGEAGDARGEQRLVAVRLAEELAQTRRDLLQKLEALSALQKQLMKSESTDSRGERLHT</sequence>
<evidence type="ECO:0000256" key="1">
    <source>
        <dbReference type="SAM" id="MobiDB-lite"/>
    </source>
</evidence>
<protein>
    <submittedName>
        <fullName evidence="2">Uncharacterized protein</fullName>
    </submittedName>
</protein>
<name>A0A7S4SMF8_9DINO</name>
<gene>
    <name evidence="2" type="ORF">AMON00008_LOCUS52579</name>
</gene>
<organism evidence="2">
    <name type="scientific">Alexandrium monilatum</name>
    <dbReference type="NCBI Taxonomy" id="311494"/>
    <lineage>
        <taxon>Eukaryota</taxon>
        <taxon>Sar</taxon>
        <taxon>Alveolata</taxon>
        <taxon>Dinophyceae</taxon>
        <taxon>Gonyaulacales</taxon>
        <taxon>Pyrocystaceae</taxon>
        <taxon>Alexandrium</taxon>
    </lineage>
</organism>
<reference evidence="2" key="1">
    <citation type="submission" date="2021-01" db="EMBL/GenBank/DDBJ databases">
        <authorList>
            <person name="Corre E."/>
            <person name="Pelletier E."/>
            <person name="Niang G."/>
            <person name="Scheremetjew M."/>
            <person name="Finn R."/>
            <person name="Kale V."/>
            <person name="Holt S."/>
            <person name="Cochrane G."/>
            <person name="Meng A."/>
            <person name="Brown T."/>
            <person name="Cohen L."/>
        </authorList>
    </citation>
    <scope>NUCLEOTIDE SEQUENCE</scope>
    <source>
        <strain evidence="2">CCMP3105</strain>
    </source>
</reference>